<dbReference type="InterPro" id="IPR011766">
    <property type="entry name" value="TPP_enzyme_TPP-bd"/>
</dbReference>
<feature type="domain" description="Thiamine pyrophosphate enzyme central" evidence="9">
    <location>
        <begin position="194"/>
        <end position="326"/>
    </location>
</feature>
<dbReference type="CDD" id="cd07035">
    <property type="entry name" value="TPP_PYR_POX_like"/>
    <property type="match status" value="1"/>
</dbReference>
<evidence type="ECO:0000256" key="4">
    <source>
        <dbReference type="ARBA" id="ARBA00011631"/>
    </source>
</evidence>
<dbReference type="GO" id="GO:0009099">
    <property type="term" value="P:L-valine biosynthetic process"/>
    <property type="evidence" value="ECO:0007669"/>
    <property type="project" value="TreeGrafter"/>
</dbReference>
<dbReference type="GO" id="GO:0019164">
    <property type="term" value="F:pyruvate synthase activity"/>
    <property type="evidence" value="ECO:0007669"/>
    <property type="project" value="UniProtKB-ARBA"/>
</dbReference>
<dbReference type="Pfam" id="PF02776">
    <property type="entry name" value="TPP_enzyme_N"/>
    <property type="match status" value="1"/>
</dbReference>
<dbReference type="Pfam" id="PF00205">
    <property type="entry name" value="TPP_enzyme_M"/>
    <property type="match status" value="1"/>
</dbReference>
<evidence type="ECO:0000256" key="7">
    <source>
        <dbReference type="ARBA" id="ARBA00048893"/>
    </source>
</evidence>
<keyword evidence="6 8" id="KW-0786">Thiamine pyrophosphate</keyword>
<evidence type="ECO:0000256" key="6">
    <source>
        <dbReference type="ARBA" id="ARBA00023052"/>
    </source>
</evidence>
<proteinExistence type="inferred from homology"/>
<comment type="similarity">
    <text evidence="3 8">Belongs to the TPP enzyme family.</text>
</comment>
<dbReference type="GO" id="GO:0047553">
    <property type="term" value="F:2-oxoglutarate synthase activity"/>
    <property type="evidence" value="ECO:0007669"/>
    <property type="project" value="UniProtKB-ARBA"/>
</dbReference>
<dbReference type="GO" id="GO:0018491">
    <property type="term" value="F:2-oxobutyrate synthase activity"/>
    <property type="evidence" value="ECO:0007669"/>
    <property type="project" value="UniProtKB-ARBA"/>
</dbReference>
<gene>
    <name evidence="12" type="ORF">V6M85_08390</name>
</gene>
<dbReference type="Proteomes" id="UP001432202">
    <property type="component" value="Chromosome"/>
</dbReference>
<dbReference type="RefSeq" id="WP_338598707.1">
    <property type="nucleotide sequence ID" value="NZ_CP146016.1"/>
</dbReference>
<dbReference type="GO" id="GO:0000287">
    <property type="term" value="F:magnesium ion binding"/>
    <property type="evidence" value="ECO:0007669"/>
    <property type="project" value="InterPro"/>
</dbReference>
<keyword evidence="13" id="KW-1185">Reference proteome</keyword>
<evidence type="ECO:0000256" key="2">
    <source>
        <dbReference type="ARBA" id="ARBA00003908"/>
    </source>
</evidence>
<comment type="cofactor">
    <cofactor evidence="1">
        <name>thiamine diphosphate</name>
        <dbReference type="ChEBI" id="CHEBI:58937"/>
    </cofactor>
</comment>
<evidence type="ECO:0000256" key="1">
    <source>
        <dbReference type="ARBA" id="ARBA00001964"/>
    </source>
</evidence>
<dbReference type="InterPro" id="IPR029061">
    <property type="entry name" value="THDP-binding"/>
</dbReference>
<dbReference type="InterPro" id="IPR045229">
    <property type="entry name" value="TPP_enz"/>
</dbReference>
<dbReference type="Pfam" id="PF02775">
    <property type="entry name" value="TPP_enzyme_C"/>
    <property type="match status" value="1"/>
</dbReference>
<dbReference type="EC" id="1.2.7.11" evidence="5"/>
<comment type="subunit">
    <text evidence="4">Heterodimer composed of an alpha and a beta subunit.</text>
</comment>
<evidence type="ECO:0000259" key="10">
    <source>
        <dbReference type="Pfam" id="PF02775"/>
    </source>
</evidence>
<dbReference type="InterPro" id="IPR012000">
    <property type="entry name" value="Thiamin_PyroP_enz_cen_dom"/>
</dbReference>
<dbReference type="Gene3D" id="3.40.50.970">
    <property type="match status" value="2"/>
</dbReference>
<evidence type="ECO:0000256" key="8">
    <source>
        <dbReference type="RuleBase" id="RU362132"/>
    </source>
</evidence>
<name>A0AAX4KXC7_9CREN</name>
<dbReference type="InterPro" id="IPR029035">
    <property type="entry name" value="DHS-like_NAD/FAD-binding_dom"/>
</dbReference>
<comment type="function">
    <text evidence="2">Catalyzes the coenzyme A-dependent oxidative decarboxylation of different 2-oxoacids such as 2-oxoglutarate, pyruvate and 2-oxobutyrate to form their CoA derivatives.</text>
</comment>
<dbReference type="InterPro" id="IPR000399">
    <property type="entry name" value="TPP-bd_CS"/>
</dbReference>
<dbReference type="PROSITE" id="PS00187">
    <property type="entry name" value="TPP_ENZYMES"/>
    <property type="match status" value="1"/>
</dbReference>
<dbReference type="GO" id="GO:0003984">
    <property type="term" value="F:acetolactate synthase activity"/>
    <property type="evidence" value="ECO:0007669"/>
    <property type="project" value="TreeGrafter"/>
</dbReference>
<dbReference type="CDD" id="cd00568">
    <property type="entry name" value="TPP_enzymes"/>
    <property type="match status" value="1"/>
</dbReference>
<evidence type="ECO:0000259" key="11">
    <source>
        <dbReference type="Pfam" id="PF02776"/>
    </source>
</evidence>
<reference evidence="12 13" key="1">
    <citation type="submission" date="2024-02" db="EMBL/GenBank/DDBJ databases">
        <title>STSV induces naive adaptation in Sulfolobus.</title>
        <authorList>
            <person name="Xiang X."/>
            <person name="Song M."/>
        </authorList>
    </citation>
    <scope>NUCLEOTIDE SEQUENCE [LARGE SCALE GENOMIC DNA]</scope>
    <source>
        <strain evidence="12 13">RT2</strain>
    </source>
</reference>
<dbReference type="GO" id="GO:0030976">
    <property type="term" value="F:thiamine pyrophosphate binding"/>
    <property type="evidence" value="ECO:0007669"/>
    <property type="project" value="InterPro"/>
</dbReference>
<dbReference type="EMBL" id="CP146016">
    <property type="protein sequence ID" value="WWQ59510.1"/>
    <property type="molecule type" value="Genomic_DNA"/>
</dbReference>
<organism evidence="12 13">
    <name type="scientific">Sulfolobus tengchongensis</name>
    <dbReference type="NCBI Taxonomy" id="207809"/>
    <lineage>
        <taxon>Archaea</taxon>
        <taxon>Thermoproteota</taxon>
        <taxon>Thermoprotei</taxon>
        <taxon>Sulfolobales</taxon>
        <taxon>Sulfolobaceae</taxon>
        <taxon>Sulfolobus</taxon>
    </lineage>
</organism>
<dbReference type="PANTHER" id="PTHR18968">
    <property type="entry name" value="THIAMINE PYROPHOSPHATE ENZYMES"/>
    <property type="match status" value="1"/>
</dbReference>
<accession>A0AAX4KXC7</accession>
<dbReference type="SUPFAM" id="SSF52518">
    <property type="entry name" value="Thiamin diphosphate-binding fold (THDP-binding)"/>
    <property type="match status" value="2"/>
</dbReference>
<dbReference type="Gene3D" id="3.40.50.1220">
    <property type="entry name" value="TPP-binding domain"/>
    <property type="match status" value="1"/>
</dbReference>
<dbReference type="GO" id="GO:0005948">
    <property type="term" value="C:acetolactate synthase complex"/>
    <property type="evidence" value="ECO:0007669"/>
    <property type="project" value="TreeGrafter"/>
</dbReference>
<feature type="domain" description="Thiamine pyrophosphate enzyme TPP-binding" evidence="10">
    <location>
        <begin position="393"/>
        <end position="533"/>
    </location>
</feature>
<feature type="domain" description="Thiamine pyrophosphate enzyme N-terminal TPP-binding" evidence="11">
    <location>
        <begin position="1"/>
        <end position="114"/>
    </location>
</feature>
<dbReference type="InterPro" id="IPR012001">
    <property type="entry name" value="Thiamin_PyroP_enz_TPP-bd_dom"/>
</dbReference>
<dbReference type="PANTHER" id="PTHR18968:SF13">
    <property type="entry name" value="ACETOLACTATE SYNTHASE CATALYTIC SUBUNIT, MITOCHONDRIAL"/>
    <property type="match status" value="1"/>
</dbReference>
<evidence type="ECO:0000256" key="3">
    <source>
        <dbReference type="ARBA" id="ARBA00007812"/>
    </source>
</evidence>
<dbReference type="GO" id="GO:0009097">
    <property type="term" value="P:isoleucine biosynthetic process"/>
    <property type="evidence" value="ECO:0007669"/>
    <property type="project" value="TreeGrafter"/>
</dbReference>
<dbReference type="SUPFAM" id="SSF52467">
    <property type="entry name" value="DHS-like NAD/FAD-binding domain"/>
    <property type="match status" value="1"/>
</dbReference>
<evidence type="ECO:0000313" key="12">
    <source>
        <dbReference type="EMBL" id="WWQ59510.1"/>
    </source>
</evidence>
<comment type="catalytic activity">
    <reaction evidence="7">
        <text>a 2-oxocarboxylate + 2 oxidized [2Fe-2S]-[ferredoxin] + CoA = an acyl-CoA + 2 reduced [2Fe-2S]-[ferredoxin] + CO2 + H(+)</text>
        <dbReference type="Rhea" id="RHEA:42316"/>
        <dbReference type="Rhea" id="RHEA-COMP:10000"/>
        <dbReference type="Rhea" id="RHEA-COMP:10001"/>
        <dbReference type="ChEBI" id="CHEBI:15378"/>
        <dbReference type="ChEBI" id="CHEBI:16526"/>
        <dbReference type="ChEBI" id="CHEBI:33737"/>
        <dbReference type="ChEBI" id="CHEBI:33738"/>
        <dbReference type="ChEBI" id="CHEBI:35179"/>
        <dbReference type="ChEBI" id="CHEBI:57287"/>
        <dbReference type="ChEBI" id="CHEBI:58342"/>
        <dbReference type="EC" id="1.2.7.11"/>
    </reaction>
</comment>
<evidence type="ECO:0000313" key="13">
    <source>
        <dbReference type="Proteomes" id="UP001432202"/>
    </source>
</evidence>
<dbReference type="GeneID" id="89336781"/>
<evidence type="ECO:0000259" key="9">
    <source>
        <dbReference type="Pfam" id="PF00205"/>
    </source>
</evidence>
<evidence type="ECO:0000256" key="5">
    <source>
        <dbReference type="ARBA" id="ARBA00012691"/>
    </source>
</evidence>
<sequence length="561" mass="61871">MKTSKLLLSFLKEYEVKHVFGLPGETSLSLYEEFKGEIQHILTRDERNAVYMADAYAKLTFKPGVVEGPSVGSVYMIPGVVEAHKSSTPLIIITTDTMLYGEKLNYLTALDQTSIFKPITKESITVTKPEELAHAIRRAFRLATTGKPGPVHVRIPSDVLEGEIEKDKITMLKAQKEFSRYPAYRPIPDSQTIDMVTDLILKSDFPVLICGQGALYSMAWDEVLELAELLGIPVGTTITGKGCIPETNPLSIGVIGGRGGTSFSNGIVENADLVILVGSNTDSANTDKWNIPPRNKKIIHIDISEAEIGNNYDSVNVLGDAKATLRLIIDNIRRRGLPARKNIFLDRSKFEEKIREISEEKREVVNPLKFIRELWSLTPDDSVLIADPGIGAIYTSAFYKAKRAGRYFIFNYGLGGLGYAIPASVGAYFARPNSLIVSLTGDGSFGFSAGELETIKRVNANVVIILFNNGGYGWIRAEMSINYGDVVGTNFSSPDYVKIAEGFGLSAYRIAKDEEIVETLRSAIKNTPSLVEVIVEPEDKFVPPVTHWVRSIKTKDTKVVY</sequence>
<dbReference type="GO" id="GO:0050660">
    <property type="term" value="F:flavin adenine dinucleotide binding"/>
    <property type="evidence" value="ECO:0007669"/>
    <property type="project" value="TreeGrafter"/>
</dbReference>
<protein>
    <recommendedName>
        <fullName evidence="5">2-oxoacid oxidoreductase (ferredoxin)</fullName>
        <ecNumber evidence="5">1.2.7.11</ecNumber>
    </recommendedName>
</protein>
<dbReference type="AlphaFoldDB" id="A0AAX4KXC7"/>